<comment type="caution">
    <text evidence="1">The sequence shown here is derived from an EMBL/GenBank/DDBJ whole genome shotgun (WGS) entry which is preliminary data.</text>
</comment>
<dbReference type="OrthoDB" id="7006010at2"/>
<protein>
    <submittedName>
        <fullName evidence="1">Transcriptional regulator</fullName>
    </submittedName>
</protein>
<accession>A0A085G5G9</accession>
<dbReference type="eggNOG" id="COG5662">
    <property type="taxonomic scope" value="Bacteria"/>
</dbReference>
<dbReference type="EMBL" id="JMPJ01000066">
    <property type="protein sequence ID" value="KFC78964.1"/>
    <property type="molecule type" value="Genomic_DNA"/>
</dbReference>
<dbReference type="RefSeq" id="WP_034794017.1">
    <property type="nucleotide sequence ID" value="NZ_JMPJ01000066.1"/>
</dbReference>
<dbReference type="AlphaFoldDB" id="A0A085G5G9"/>
<dbReference type="Proteomes" id="UP000028640">
    <property type="component" value="Unassembled WGS sequence"/>
</dbReference>
<gene>
    <name evidence="1" type="ORF">GEAM_3527</name>
</gene>
<organism evidence="1 2">
    <name type="scientific">Ewingella americana (strain ATCC 33852 / DSM 4580 / CCUG 14506 / JCM 5911 / LMG 7869 / NCTC 12157 / CDC 1468-78)</name>
    <dbReference type="NCBI Taxonomy" id="910964"/>
    <lineage>
        <taxon>Bacteria</taxon>
        <taxon>Pseudomonadati</taxon>
        <taxon>Pseudomonadota</taxon>
        <taxon>Gammaproteobacteria</taxon>
        <taxon>Enterobacterales</taxon>
        <taxon>Yersiniaceae</taxon>
        <taxon>Ewingella</taxon>
    </lineage>
</organism>
<evidence type="ECO:0000313" key="1">
    <source>
        <dbReference type="EMBL" id="KFC78964.1"/>
    </source>
</evidence>
<dbReference type="GeneID" id="78381939"/>
<reference evidence="1 2" key="1">
    <citation type="submission" date="2014-05" db="EMBL/GenBank/DDBJ databases">
        <title>ATOL: Assembling a taxonomically balanced genome-scale reconstruction of the evolutionary history of the Enterobacteriaceae.</title>
        <authorList>
            <person name="Plunkett G.III."/>
            <person name="Neeno-Eckwall E.C."/>
            <person name="Glasner J.D."/>
            <person name="Perna N.T."/>
        </authorList>
    </citation>
    <scope>NUCLEOTIDE SEQUENCE [LARGE SCALE GENOMIC DNA]</scope>
    <source>
        <strain evidence="1 2">ATCC 33852</strain>
    </source>
</reference>
<sequence length="265" mass="29469">MTQERLPIPFPDEVLVAWLDNQLSDAQREQFAQRLQSDEALADRLNQLSYSNLPFHEAYEPLLSEAPLSRLQARLDAIPDPAIAPKAAQKQGVSRRHLLAAAVSFLAVGIAVGRYAVPFAQPEQDLGWRNLVAEYMSLYSADTLADIHESPEQQQQELQRVNTALGTSLTPASLVLQGATLKNARLLNYDQYNIAQITYLDATHGPMALCITRSSQRGDTAQQSEIRRGMNVIYWRAKGFNYMLIGHNPADQMALRGQILLSALS</sequence>
<proteinExistence type="predicted"/>
<keyword evidence="2" id="KW-1185">Reference proteome</keyword>
<name>A0A085G5G9_EWIA3</name>
<dbReference type="STRING" id="910964.GEAM_3527"/>
<evidence type="ECO:0000313" key="2">
    <source>
        <dbReference type="Proteomes" id="UP000028640"/>
    </source>
</evidence>